<reference evidence="4" key="3">
    <citation type="submission" date="2015-06" db="UniProtKB">
        <authorList>
            <consortium name="EnsemblMetazoa"/>
        </authorList>
    </citation>
    <scope>IDENTIFICATION</scope>
</reference>
<dbReference type="PANTHER" id="PTHR12563">
    <property type="entry name" value="GLYCEROL-3-PHOSPHATE ACYLTRANSFERASE"/>
    <property type="match status" value="1"/>
</dbReference>
<organism evidence="4 5">
    <name type="scientific">Helobdella robusta</name>
    <name type="common">Californian leech</name>
    <dbReference type="NCBI Taxonomy" id="6412"/>
    <lineage>
        <taxon>Eukaryota</taxon>
        <taxon>Metazoa</taxon>
        <taxon>Spiralia</taxon>
        <taxon>Lophotrochozoa</taxon>
        <taxon>Annelida</taxon>
        <taxon>Clitellata</taxon>
        <taxon>Hirudinea</taxon>
        <taxon>Rhynchobdellida</taxon>
        <taxon>Glossiphoniidae</taxon>
        <taxon>Helobdella</taxon>
    </lineage>
</organism>
<evidence type="ECO:0000259" key="2">
    <source>
        <dbReference type="Pfam" id="PF19277"/>
    </source>
</evidence>
<dbReference type="GO" id="GO:0008374">
    <property type="term" value="F:O-acyltransferase activity"/>
    <property type="evidence" value="ECO:0007669"/>
    <property type="project" value="InterPro"/>
</dbReference>
<reference evidence="3 5" key="2">
    <citation type="journal article" date="2013" name="Nature">
        <title>Insights into bilaterian evolution from three spiralian genomes.</title>
        <authorList>
            <person name="Simakov O."/>
            <person name="Marletaz F."/>
            <person name="Cho S.J."/>
            <person name="Edsinger-Gonzales E."/>
            <person name="Havlak P."/>
            <person name="Hellsten U."/>
            <person name="Kuo D.H."/>
            <person name="Larsson T."/>
            <person name="Lv J."/>
            <person name="Arendt D."/>
            <person name="Savage R."/>
            <person name="Osoegawa K."/>
            <person name="de Jong P."/>
            <person name="Grimwood J."/>
            <person name="Chapman J.A."/>
            <person name="Shapiro H."/>
            <person name="Aerts A."/>
            <person name="Otillar R.P."/>
            <person name="Terry A.Y."/>
            <person name="Boore J.L."/>
            <person name="Grigoriev I.V."/>
            <person name="Lindberg D.R."/>
            <person name="Seaver E.C."/>
            <person name="Weisblat D.A."/>
            <person name="Putnam N.H."/>
            <person name="Rokhsar D.S."/>
        </authorList>
    </citation>
    <scope>NUCLEOTIDE SEQUENCE</scope>
</reference>
<dbReference type="RefSeq" id="XP_009009207.1">
    <property type="nucleotide sequence ID" value="XM_009010959.1"/>
</dbReference>
<dbReference type="EnsemblMetazoa" id="HelroT93316">
    <property type="protein sequence ID" value="HelroP93316"/>
    <property type="gene ID" value="HelroG93316"/>
</dbReference>
<name>T1G8V2_HELRO</name>
<dbReference type="InterPro" id="IPR045520">
    <property type="entry name" value="GPAT/DHAPAT_C"/>
</dbReference>
<dbReference type="OrthoDB" id="5962536at2759"/>
<evidence type="ECO:0000313" key="3">
    <source>
        <dbReference type="EMBL" id="ESO12487.1"/>
    </source>
</evidence>
<dbReference type="KEGG" id="hro:HELRODRAFT_93316"/>
<dbReference type="FunCoup" id="T1G8V2">
    <property type="interactions" value="620"/>
</dbReference>
<protein>
    <submittedName>
        <fullName evidence="3 4">Uncharacterized protein</fullName>
    </submittedName>
</protein>
<feature type="domain" description="Phospholipid/glycerol acyltransferase" evidence="1">
    <location>
        <begin position="3"/>
        <end position="54"/>
    </location>
</feature>
<dbReference type="OMA" id="FFAYGDQ"/>
<dbReference type="EMBL" id="AMQM01000177">
    <property type="status" value="NOT_ANNOTATED_CDS"/>
    <property type="molecule type" value="Genomic_DNA"/>
</dbReference>
<dbReference type="GeneID" id="20217499"/>
<sequence length="529" mass="60313">MNELLKMNEIVEFYIEGGRSRSGKVLTPKTGLLSIVVDAYLQGLIDDCYIVPISLCYEKLVEGDFVHEQMGGGKEKETFTSALLAVFKCLQHSHGSVRVDVAQPFSLKEFVENYKLRLDSCDGDVNDDEENYYSGRKKVLKASGDCINSSDNCELSGVNLNAYDKDDANIRSLVYDLAQHISHDQCRIHSVSSTHLLTFVLLISNKKSINLDECVKKFSEYKEYLLDLGHCMSFSGDDGDVVLHAVHLLGLHLLQFIGDINSGVISINSSTETHIELSYYASTVIMLLASQCVLAHVICLVGRQNVMNVPTDSEVIQFNKDEVLEEATLMASLLQNEFIFFAPCSSLESSLKATFSNMLSNDFFHKKAEDFEEMEDEQSTKERCMRMAMYLEGEEECEYTYKEDHFEVYQVNNMKMERLLELKKALNPTIECYCVVAMNFINLINEDAIESEFIKNVRNDMSQRLTHRQSFYGESISMETMNNSLKTYERLNVVRRYKAANLRFIGLVNDFTNHKVLCNFIQHIQSFLL</sequence>
<dbReference type="PANTHER" id="PTHR12563:SF23">
    <property type="entry name" value="BCDNA.GH07066"/>
    <property type="match status" value="1"/>
</dbReference>
<keyword evidence="5" id="KW-1185">Reference proteome</keyword>
<dbReference type="AlphaFoldDB" id="T1G8V2"/>
<dbReference type="InterPro" id="IPR022284">
    <property type="entry name" value="GPAT/DHAPAT"/>
</dbReference>
<evidence type="ECO:0000313" key="5">
    <source>
        <dbReference type="Proteomes" id="UP000015101"/>
    </source>
</evidence>
<dbReference type="InterPro" id="IPR002123">
    <property type="entry name" value="Plipid/glycerol_acylTrfase"/>
</dbReference>
<dbReference type="Proteomes" id="UP000015101">
    <property type="component" value="Unassembled WGS sequence"/>
</dbReference>
<dbReference type="STRING" id="6412.T1G8V2"/>
<dbReference type="EMBL" id="KB095811">
    <property type="protein sequence ID" value="ESO12487.1"/>
    <property type="molecule type" value="Genomic_DNA"/>
</dbReference>
<dbReference type="Pfam" id="PF01553">
    <property type="entry name" value="Acyltransferase"/>
    <property type="match status" value="1"/>
</dbReference>
<dbReference type="HOGENOM" id="CLU_621049_0_0_1"/>
<proteinExistence type="predicted"/>
<dbReference type="CTD" id="20217499"/>
<dbReference type="InParanoid" id="T1G8V2"/>
<accession>T1G8V2</accession>
<reference evidence="5" key="1">
    <citation type="submission" date="2012-12" db="EMBL/GenBank/DDBJ databases">
        <authorList>
            <person name="Hellsten U."/>
            <person name="Grimwood J."/>
            <person name="Chapman J.A."/>
            <person name="Shapiro H."/>
            <person name="Aerts A."/>
            <person name="Otillar R.P."/>
            <person name="Terry A.Y."/>
            <person name="Boore J.L."/>
            <person name="Simakov O."/>
            <person name="Marletaz F."/>
            <person name="Cho S.-J."/>
            <person name="Edsinger-Gonzales E."/>
            <person name="Havlak P."/>
            <person name="Kuo D.-H."/>
            <person name="Larsson T."/>
            <person name="Lv J."/>
            <person name="Arendt D."/>
            <person name="Savage R."/>
            <person name="Osoegawa K."/>
            <person name="de Jong P."/>
            <person name="Lindberg D.R."/>
            <person name="Seaver E.C."/>
            <person name="Weisblat D.A."/>
            <person name="Putnam N.H."/>
            <person name="Grigoriev I.V."/>
            <person name="Rokhsar D.S."/>
        </authorList>
    </citation>
    <scope>NUCLEOTIDE SEQUENCE</scope>
</reference>
<evidence type="ECO:0000259" key="1">
    <source>
        <dbReference type="Pfam" id="PF01553"/>
    </source>
</evidence>
<dbReference type="eggNOG" id="KOG3729">
    <property type="taxonomic scope" value="Eukaryota"/>
</dbReference>
<dbReference type="Pfam" id="PF19277">
    <property type="entry name" value="GPAT_C"/>
    <property type="match status" value="1"/>
</dbReference>
<dbReference type="GO" id="GO:0006629">
    <property type="term" value="P:lipid metabolic process"/>
    <property type="evidence" value="ECO:0007669"/>
    <property type="project" value="InterPro"/>
</dbReference>
<gene>
    <name evidence="4" type="primary">20217499</name>
    <name evidence="3" type="ORF">HELRODRAFT_93316</name>
</gene>
<evidence type="ECO:0000313" key="4">
    <source>
        <dbReference type="EnsemblMetazoa" id="HelroP93316"/>
    </source>
</evidence>
<feature type="domain" description="GPAT/DHAPAT C-terminal" evidence="2">
    <location>
        <begin position="66"/>
        <end position="495"/>
    </location>
</feature>